<dbReference type="AlphaFoldDB" id="A0A9I9DF16"/>
<evidence type="ECO:0000256" key="1">
    <source>
        <dbReference type="ARBA" id="ARBA00004141"/>
    </source>
</evidence>
<feature type="region of interest" description="Disordered" evidence="9">
    <location>
        <begin position="488"/>
        <end position="521"/>
    </location>
</feature>
<feature type="transmembrane region" description="Helical" evidence="8">
    <location>
        <begin position="616"/>
        <end position="640"/>
    </location>
</feature>
<comment type="function">
    <text evidence="8">May act as a component of the auxin efflux carrier.</text>
</comment>
<evidence type="ECO:0000256" key="8">
    <source>
        <dbReference type="RuleBase" id="RU362108"/>
    </source>
</evidence>
<dbReference type="InterPro" id="IPR051107">
    <property type="entry name" value="Auxin_Efflux_Carrier"/>
</dbReference>
<comment type="subcellular location">
    <subcellularLocation>
        <location evidence="1 8">Membrane</location>
        <topology evidence="1 8">Multi-pass membrane protein</topology>
    </subcellularLocation>
</comment>
<accession>A0A9I9DF16</accession>
<sequence length="685" mass="75811">HPNLFSFPLPLLFHHPHVTQTLRKKILIKANNPFLLLLSSFFFLLSSFFFFFLTFLCKSNKKMITGKDIYDVFSAIVPLYVAMILAYGSVKWWKIFTPDQCSGINRFVAVFAVPLLSFHFISSNDPYAMNYQFIAADSLQKVVILFALFLWQSFSKQGTLEWMITLFSLSTLPNTLVMGIPLLKAMYGDFSGNLMVQIVVLQSIIWYTLMLFMFEYRGAKLLITEQFPETAGSITSFRVDSDVVSLNGREQLQADAEIGDDGKLHVVVRRSAASSMVSSFKSHGLNSLTSMTPRASNLTGVEIYSVQSSREPTPRASSFNQTDFYAMFASKAASPKHGYTNSFQGDVYSLQSSKGVTPRTSNFDEEMLKKKRGGRSMSGELFNGGSMPSYPPPNPMFSASSSGGQMKKKDHNNNTNSSHGGANSTANNNNKELHMFVWSSSASPVSEGNLKHAVNRTATAADVAALDASKAQQEAIAAKGLQEVIQNMSPGRKNRDEESMEEGSKKRFRGNNNGSPYSGFQKKMNMEEEDFEQNKNNKQHMPPASVMTRLILIMVWRKLIRNPNTYSSLLGVAWSLVSYKWHIEMPTIIKGSISILSDAGLGMAMFSLVRFLTGPAVMAATSIAVGLRGVLLHVAIVQAALPQGIVPFVFAKEYNVHADILSTAVIFGMLVALPITILYYVLLGV</sequence>
<name>A0A9I9DF16_CUCME</name>
<dbReference type="GO" id="GO:0009926">
    <property type="term" value="P:auxin polar transport"/>
    <property type="evidence" value="ECO:0007669"/>
    <property type="project" value="EnsemblPlants"/>
</dbReference>
<dbReference type="GO" id="GO:0009749">
    <property type="term" value="P:response to glucose"/>
    <property type="evidence" value="ECO:0007669"/>
    <property type="project" value="EnsemblPlants"/>
</dbReference>
<proteinExistence type="inferred from homology"/>
<comment type="caution">
    <text evidence="8">Lacks conserved residue(s) required for the propagation of feature annotation.</text>
</comment>
<feature type="transmembrane region" description="Helical" evidence="8">
    <location>
        <begin position="163"/>
        <end position="182"/>
    </location>
</feature>
<feature type="transmembrane region" description="Helical" evidence="8">
    <location>
        <begin position="194"/>
        <end position="214"/>
    </location>
</feature>
<dbReference type="GO" id="GO:0009734">
    <property type="term" value="P:auxin-activated signaling pathway"/>
    <property type="evidence" value="ECO:0007669"/>
    <property type="project" value="UniProtKB-UniRule"/>
</dbReference>
<feature type="compositionally biased region" description="Polar residues" evidence="9">
    <location>
        <begin position="351"/>
        <end position="361"/>
    </location>
</feature>
<keyword evidence="5 8" id="KW-1133">Transmembrane helix</keyword>
<evidence type="ECO:0000256" key="5">
    <source>
        <dbReference type="ARBA" id="ARBA00022989"/>
    </source>
</evidence>
<dbReference type="NCBIfam" id="TIGR00946">
    <property type="entry name" value="2a69"/>
    <property type="match status" value="1"/>
</dbReference>
<evidence type="ECO:0000256" key="3">
    <source>
        <dbReference type="ARBA" id="ARBA00022448"/>
    </source>
</evidence>
<evidence type="ECO:0000256" key="9">
    <source>
        <dbReference type="SAM" id="MobiDB-lite"/>
    </source>
</evidence>
<dbReference type="GO" id="GO:0005783">
    <property type="term" value="C:endoplasmic reticulum"/>
    <property type="evidence" value="ECO:0007669"/>
    <property type="project" value="TreeGrafter"/>
</dbReference>
<dbReference type="InterPro" id="IPR004776">
    <property type="entry name" value="Mem_transp_PIN-like"/>
</dbReference>
<feature type="transmembrane region" description="Helical" evidence="8">
    <location>
        <begin position="34"/>
        <end position="57"/>
    </location>
</feature>
<dbReference type="GO" id="GO:0009723">
    <property type="term" value="P:response to ethylene"/>
    <property type="evidence" value="ECO:0007669"/>
    <property type="project" value="EnsemblPlants"/>
</dbReference>
<evidence type="ECO:0000256" key="4">
    <source>
        <dbReference type="ARBA" id="ARBA00022692"/>
    </source>
</evidence>
<dbReference type="Gramene" id="MELO3C017414.2.1">
    <property type="protein sequence ID" value="MELO3C017414.2.1"/>
    <property type="gene ID" value="MELO3C017414.2"/>
</dbReference>
<protein>
    <recommendedName>
        <fullName evidence="8">Auxin efflux carrier component</fullName>
    </recommendedName>
</protein>
<keyword evidence="3 8" id="KW-0813">Transport</keyword>
<organism evidence="10">
    <name type="scientific">Cucumis melo</name>
    <name type="common">Muskmelon</name>
    <dbReference type="NCBI Taxonomy" id="3656"/>
    <lineage>
        <taxon>Eukaryota</taxon>
        <taxon>Viridiplantae</taxon>
        <taxon>Streptophyta</taxon>
        <taxon>Embryophyta</taxon>
        <taxon>Tracheophyta</taxon>
        <taxon>Spermatophyta</taxon>
        <taxon>Magnoliopsida</taxon>
        <taxon>eudicotyledons</taxon>
        <taxon>Gunneridae</taxon>
        <taxon>Pentapetalae</taxon>
        <taxon>rosids</taxon>
        <taxon>fabids</taxon>
        <taxon>Cucurbitales</taxon>
        <taxon>Cucurbitaceae</taxon>
        <taxon>Benincaseae</taxon>
        <taxon>Cucumis</taxon>
    </lineage>
</organism>
<dbReference type="GO" id="GO:0010329">
    <property type="term" value="F:auxin efflux transmembrane transporter activity"/>
    <property type="evidence" value="ECO:0007669"/>
    <property type="project" value="EnsemblPlants"/>
</dbReference>
<dbReference type="InterPro" id="IPR014024">
    <property type="entry name" value="Auxin_eff_plant"/>
</dbReference>
<reference evidence="10" key="1">
    <citation type="submission" date="2023-03" db="UniProtKB">
        <authorList>
            <consortium name="EnsemblPlants"/>
        </authorList>
    </citation>
    <scope>IDENTIFICATION</scope>
</reference>
<dbReference type="Pfam" id="PF03547">
    <property type="entry name" value="Mem_trans"/>
    <property type="match status" value="1"/>
</dbReference>
<feature type="compositionally biased region" description="Basic and acidic residues" evidence="9">
    <location>
        <begin position="493"/>
        <end position="505"/>
    </location>
</feature>
<dbReference type="PANTHER" id="PTHR31752">
    <property type="entry name" value="AUXIN EFFLUX CARRIER COMPONENT 1B-RELATED"/>
    <property type="match status" value="1"/>
</dbReference>
<evidence type="ECO:0000256" key="7">
    <source>
        <dbReference type="ARBA" id="ARBA00023294"/>
    </source>
</evidence>
<evidence type="ECO:0000256" key="2">
    <source>
        <dbReference type="ARBA" id="ARBA00009177"/>
    </source>
</evidence>
<feature type="transmembrane region" description="Helical" evidence="8">
    <location>
        <begin position="660"/>
        <end position="682"/>
    </location>
</feature>
<feature type="region of interest" description="Disordered" evidence="9">
    <location>
        <begin position="351"/>
        <end position="428"/>
    </location>
</feature>
<dbReference type="GO" id="GO:0009925">
    <property type="term" value="C:basal plasma membrane"/>
    <property type="evidence" value="ECO:0007669"/>
    <property type="project" value="EnsemblPlants"/>
</dbReference>
<feature type="transmembrane region" description="Helical" evidence="8">
    <location>
        <begin position="69"/>
        <end position="90"/>
    </location>
</feature>
<keyword evidence="4 8" id="KW-0812">Transmembrane</keyword>
<dbReference type="PANTHER" id="PTHR31752:SF4">
    <property type="entry name" value="AUXIN EFFLUX CARRIER COMPONENT 2"/>
    <property type="match status" value="1"/>
</dbReference>
<evidence type="ECO:0000256" key="6">
    <source>
        <dbReference type="ARBA" id="ARBA00023136"/>
    </source>
</evidence>
<feature type="transmembrane region" description="Helical" evidence="8">
    <location>
        <begin position="131"/>
        <end position="151"/>
    </location>
</feature>
<keyword evidence="6 8" id="KW-0472">Membrane</keyword>
<keyword evidence="7 8" id="KW-0927">Auxin signaling pathway</keyword>
<feature type="compositionally biased region" description="Polar residues" evidence="9">
    <location>
        <begin position="413"/>
        <end position="428"/>
    </location>
</feature>
<dbReference type="GO" id="GO:0001666">
    <property type="term" value="P:response to hypoxia"/>
    <property type="evidence" value="ECO:0007669"/>
    <property type="project" value="EnsemblPlants"/>
</dbReference>
<dbReference type="GO" id="GO:0009958">
    <property type="term" value="P:positive gravitropism"/>
    <property type="evidence" value="ECO:0007669"/>
    <property type="project" value="EnsemblPlants"/>
</dbReference>
<comment type="similarity">
    <text evidence="2 8">Belongs to the auxin efflux carrier (TC 2.A.69.1) family.</text>
</comment>
<dbReference type="EnsemblPlants" id="MELO3C017414.2.1">
    <property type="protein sequence ID" value="MELO3C017414.2.1"/>
    <property type="gene ID" value="MELO3C017414.2"/>
</dbReference>
<evidence type="ECO:0000313" key="10">
    <source>
        <dbReference type="EnsemblPlants" id="MELO3C017414.2.1"/>
    </source>
</evidence>
<dbReference type="GO" id="GO:0000323">
    <property type="term" value="C:lytic vacuole"/>
    <property type="evidence" value="ECO:0007669"/>
    <property type="project" value="EnsemblPlants"/>
</dbReference>